<dbReference type="InterPro" id="IPR007788">
    <property type="entry name" value="QCT"/>
</dbReference>
<proteinExistence type="predicted"/>
<accession>A0A3B0ZUE5</accession>
<dbReference type="PANTHER" id="PTHR31270:SF1">
    <property type="entry name" value="GLUTAMINYL-PEPTIDE CYCLOTRANSFERASE"/>
    <property type="match status" value="1"/>
</dbReference>
<dbReference type="SUPFAM" id="SSF63825">
    <property type="entry name" value="YWTD domain"/>
    <property type="match status" value="1"/>
</dbReference>
<organism evidence="1">
    <name type="scientific">hydrothermal vent metagenome</name>
    <dbReference type="NCBI Taxonomy" id="652676"/>
    <lineage>
        <taxon>unclassified sequences</taxon>
        <taxon>metagenomes</taxon>
        <taxon>ecological metagenomes</taxon>
    </lineage>
</organism>
<gene>
    <name evidence="1" type="ORF">MNBD_GAMMA22-42</name>
</gene>
<dbReference type="GO" id="GO:0016603">
    <property type="term" value="F:glutaminyl-peptide cyclotransferase activity"/>
    <property type="evidence" value="ECO:0007669"/>
    <property type="project" value="InterPro"/>
</dbReference>
<name>A0A3B0ZUE5_9ZZZZ</name>
<dbReference type="EMBL" id="UOFS01000022">
    <property type="protein sequence ID" value="VAW95351.1"/>
    <property type="molecule type" value="Genomic_DNA"/>
</dbReference>
<dbReference type="AlphaFoldDB" id="A0A3B0ZUE5"/>
<evidence type="ECO:0008006" key="2">
    <source>
        <dbReference type="Google" id="ProtNLM"/>
    </source>
</evidence>
<dbReference type="PANTHER" id="PTHR31270">
    <property type="entry name" value="GLUTAMINYL-PEPTIDE CYCLOTRANSFERASE"/>
    <property type="match status" value="1"/>
</dbReference>
<sequence length="325" mass="37156">MINIFLFHCVIKKLNRLFSIVILITFPVFSLANESKPLKQQCSAVTIEQQQRNAPNKLISFDSENLPAELKNNYIPVKQFNYKIINRLFHDQKSFTQGLVIFKNHIFESVGLLGQSKIQKLDIETGEVTQYKKLKKYLFAEGVSVLNDNLVQLTWKTERILSYSSDNLVKISEDKIHGEGWGVTSINDQLIVSDGSATLQVLDSNKIIIKRLLVSSQGKLIRGLNELEYASGHIYANVWPTDCIAKINPDTGGVVAWINLQGLFPREKRPHWTAILNGIAYHKESNSFFVTGKFWPYIFEIKFQNEVSQLKSMQLTKTDVNKFNE</sequence>
<evidence type="ECO:0000313" key="1">
    <source>
        <dbReference type="EMBL" id="VAW95351.1"/>
    </source>
</evidence>
<dbReference type="Pfam" id="PF05096">
    <property type="entry name" value="Glu_cyclase_2"/>
    <property type="match status" value="1"/>
</dbReference>
<protein>
    <recommendedName>
        <fullName evidence="2">Glutamine cyclotransferase</fullName>
    </recommendedName>
</protein>
<reference evidence="1" key="1">
    <citation type="submission" date="2018-06" db="EMBL/GenBank/DDBJ databases">
        <authorList>
            <person name="Zhirakovskaya E."/>
        </authorList>
    </citation>
    <scope>NUCLEOTIDE SEQUENCE</scope>
</reference>